<comment type="caution">
    <text evidence="1">The sequence shown here is derived from an EMBL/GenBank/DDBJ whole genome shotgun (WGS) entry which is preliminary data.</text>
</comment>
<reference evidence="1" key="1">
    <citation type="journal article" date="2014" name="Front. Microbiol.">
        <title>High frequency of phylogenetically diverse reductive dehalogenase-homologous genes in deep subseafloor sedimentary metagenomes.</title>
        <authorList>
            <person name="Kawai M."/>
            <person name="Futagami T."/>
            <person name="Toyoda A."/>
            <person name="Takaki Y."/>
            <person name="Nishi S."/>
            <person name="Hori S."/>
            <person name="Arai W."/>
            <person name="Tsubouchi T."/>
            <person name="Morono Y."/>
            <person name="Uchiyama I."/>
            <person name="Ito T."/>
            <person name="Fujiyama A."/>
            <person name="Inagaki F."/>
            <person name="Takami H."/>
        </authorList>
    </citation>
    <scope>NUCLEOTIDE SEQUENCE</scope>
    <source>
        <strain evidence="1">Expedition CK06-06</strain>
    </source>
</reference>
<accession>X0XTB6</accession>
<gene>
    <name evidence="1" type="ORF">S01H1_78539</name>
</gene>
<feature type="non-terminal residue" evidence="1">
    <location>
        <position position="1"/>
    </location>
</feature>
<name>X0XTB6_9ZZZZ</name>
<dbReference type="EMBL" id="BARS01052865">
    <property type="protein sequence ID" value="GAG46470.1"/>
    <property type="molecule type" value="Genomic_DNA"/>
</dbReference>
<sequence>KTLNEIEKILIYHFTEILGRPPKMAKYILKS</sequence>
<evidence type="ECO:0000313" key="1">
    <source>
        <dbReference type="EMBL" id="GAG46470.1"/>
    </source>
</evidence>
<protein>
    <submittedName>
        <fullName evidence="1">Uncharacterized protein</fullName>
    </submittedName>
</protein>
<proteinExistence type="predicted"/>
<dbReference type="AlphaFoldDB" id="X0XTB6"/>
<organism evidence="1">
    <name type="scientific">marine sediment metagenome</name>
    <dbReference type="NCBI Taxonomy" id="412755"/>
    <lineage>
        <taxon>unclassified sequences</taxon>
        <taxon>metagenomes</taxon>
        <taxon>ecological metagenomes</taxon>
    </lineage>
</organism>